<feature type="compositionally biased region" description="Low complexity" evidence="3">
    <location>
        <begin position="316"/>
        <end position="326"/>
    </location>
</feature>
<evidence type="ECO:0000313" key="5">
    <source>
        <dbReference type="Proteomes" id="UP000694411"/>
    </source>
</evidence>
<dbReference type="InterPro" id="IPR036770">
    <property type="entry name" value="Ankyrin_rpt-contain_sf"/>
</dbReference>
<dbReference type="PROSITE" id="PS50088">
    <property type="entry name" value="ANK_REPEAT"/>
    <property type="match status" value="3"/>
</dbReference>
<feature type="compositionally biased region" description="Basic and acidic residues" evidence="3">
    <location>
        <begin position="347"/>
        <end position="362"/>
    </location>
</feature>
<evidence type="ECO:0008006" key="6">
    <source>
        <dbReference type="Google" id="ProtNLM"/>
    </source>
</evidence>
<name>A0A8D2F482_THEGE</name>
<organism evidence="4 5">
    <name type="scientific">Theropithecus gelada</name>
    <name type="common">Gelada baboon</name>
    <dbReference type="NCBI Taxonomy" id="9565"/>
    <lineage>
        <taxon>Eukaryota</taxon>
        <taxon>Metazoa</taxon>
        <taxon>Chordata</taxon>
        <taxon>Craniata</taxon>
        <taxon>Vertebrata</taxon>
        <taxon>Euteleostomi</taxon>
        <taxon>Mammalia</taxon>
        <taxon>Eutheria</taxon>
        <taxon>Euarchontoglires</taxon>
        <taxon>Primates</taxon>
        <taxon>Haplorrhini</taxon>
        <taxon>Catarrhini</taxon>
        <taxon>Cercopithecidae</taxon>
        <taxon>Cercopithecinae</taxon>
        <taxon>Theropithecus</taxon>
    </lineage>
</organism>
<evidence type="ECO:0000313" key="4">
    <source>
        <dbReference type="Ensembl" id="ENSTGEP00000016477.1"/>
    </source>
</evidence>
<keyword evidence="1" id="KW-0040">ANK repeat</keyword>
<feature type="repeat" description="ANK" evidence="1">
    <location>
        <begin position="141"/>
        <end position="173"/>
    </location>
</feature>
<dbReference type="Gene3D" id="1.25.40.20">
    <property type="entry name" value="Ankyrin repeat-containing domain"/>
    <property type="match status" value="1"/>
</dbReference>
<evidence type="ECO:0000256" key="2">
    <source>
        <dbReference type="SAM" id="Coils"/>
    </source>
</evidence>
<dbReference type="InterPro" id="IPR002110">
    <property type="entry name" value="Ankyrin_rpt"/>
</dbReference>
<keyword evidence="5" id="KW-1185">Reference proteome</keyword>
<reference evidence="4" key="2">
    <citation type="submission" date="2025-08" db="UniProtKB">
        <authorList>
            <consortium name="Ensembl"/>
        </authorList>
    </citation>
    <scope>IDENTIFICATION</scope>
</reference>
<feature type="region of interest" description="Disordered" evidence="3">
    <location>
        <begin position="316"/>
        <end position="362"/>
    </location>
</feature>
<feature type="repeat" description="ANK" evidence="1">
    <location>
        <begin position="174"/>
        <end position="206"/>
    </location>
</feature>
<dbReference type="Proteomes" id="UP000694411">
    <property type="component" value="Chromosome 8"/>
</dbReference>
<dbReference type="AlphaFoldDB" id="A0A8D2F482"/>
<evidence type="ECO:0000256" key="1">
    <source>
        <dbReference type="PROSITE-ProRule" id="PRU00023"/>
    </source>
</evidence>
<dbReference type="Ensembl" id="ENSTGET00000019708.1">
    <property type="protein sequence ID" value="ENSTGEP00000016477.1"/>
    <property type="gene ID" value="ENSTGEG00000013335.1"/>
</dbReference>
<evidence type="ECO:0000256" key="3">
    <source>
        <dbReference type="SAM" id="MobiDB-lite"/>
    </source>
</evidence>
<accession>A0A8D2F482</accession>
<feature type="repeat" description="ANK" evidence="1">
    <location>
        <begin position="207"/>
        <end position="239"/>
    </location>
</feature>
<protein>
    <recommendedName>
        <fullName evidence="6">POTE ankyrin domain family member A</fullName>
    </recommendedName>
</protein>
<dbReference type="PANTHER" id="PTHR24147:SF68">
    <property type="entry name" value="POTE ANKYRIN DOMAIN FAMILY MEMBER A"/>
    <property type="match status" value="1"/>
</dbReference>
<dbReference type="SMART" id="SM00248">
    <property type="entry name" value="ANK"/>
    <property type="match status" value="6"/>
</dbReference>
<keyword evidence="2" id="KW-0175">Coiled coil</keyword>
<dbReference type="Pfam" id="PF12796">
    <property type="entry name" value="Ank_2"/>
    <property type="match status" value="2"/>
</dbReference>
<feature type="coiled-coil region" evidence="2">
    <location>
        <begin position="427"/>
        <end position="482"/>
    </location>
</feature>
<dbReference type="PANTHER" id="PTHR24147">
    <property type="entry name" value="ANKYRIN REPEAT DOMAIN 36-RELATED"/>
    <property type="match status" value="1"/>
</dbReference>
<proteinExistence type="predicted"/>
<sequence>MGAEVSSKPAASTMKKPFGLSGKMGKWCCHCFPSCRGSGKNHVDSRGDHDDIAYLGKLHRAAWWGKVPRADQSKDKRGPYLGKRTALHLACGNSEVGKLLLDRKCQLRVFDSKKRTALTQAVRCAILLLQHGIDPNLPDVYGNTALHYAVYSEDRLMAKTLLLYNADIESKNKGGLTPLLLGVHGQKQQMVEFLIKKKANLNALDRFGRTALILAVRCGSASMVSLLLQQNIDVFSQDVSGWTAEDYAISSHHNIICQLLSDYKEKQMPKKCSENSNPGKTSDTITILNIKLPLKAEEEMQRHGSNNVGISVNLTDGAAAGNGDDGLIPQRKSRKPENQEFPSTENEEYHRPEKKFNEKNKVKSEIHSVDDLDDITWPSEIASEDYDLLYPNYETFMLLAEQLKMDFNGSTSLSKIQDAVLSDEHLLELKNNHREQLTVEVEKMENMIHVLQKKLSETKETQLQLEHEKDEWEQELSALRYDILVLKNILTIYAKDTCENYCDC</sequence>
<reference evidence="4" key="1">
    <citation type="submission" date="2018-05" db="EMBL/GenBank/DDBJ databases">
        <title>Whole genome of Theropithecus gelada.</title>
        <authorList>
            <person name="Chiou K.L."/>
            <person name="Snyder-Mackler N."/>
        </authorList>
    </citation>
    <scope>NUCLEOTIDE SEQUENCE [LARGE SCALE GENOMIC DNA]</scope>
</reference>
<dbReference type="PROSITE" id="PS50297">
    <property type="entry name" value="ANK_REP_REGION"/>
    <property type="match status" value="2"/>
</dbReference>
<reference evidence="4" key="3">
    <citation type="submission" date="2025-09" db="UniProtKB">
        <authorList>
            <consortium name="Ensembl"/>
        </authorList>
    </citation>
    <scope>IDENTIFICATION</scope>
</reference>
<dbReference type="InterPro" id="IPR050657">
    <property type="entry name" value="Ankyrin_repeat_domain"/>
</dbReference>
<dbReference type="SUPFAM" id="SSF48403">
    <property type="entry name" value="Ankyrin repeat"/>
    <property type="match status" value="1"/>
</dbReference>